<dbReference type="OrthoDB" id="6627536at2759"/>
<evidence type="ECO:0000313" key="18">
    <source>
        <dbReference type="Proteomes" id="UP000606974"/>
    </source>
</evidence>
<dbReference type="PROSITE" id="PS51567">
    <property type="entry name" value="SAM_MT43_SUVAR420_1"/>
    <property type="match status" value="1"/>
</dbReference>
<accession>A0A8H7AK67</accession>
<dbReference type="GO" id="GO:0005694">
    <property type="term" value="C:chromosome"/>
    <property type="evidence" value="ECO:0007669"/>
    <property type="project" value="UniProtKB-SubCell"/>
</dbReference>
<evidence type="ECO:0000313" key="17">
    <source>
        <dbReference type="EMBL" id="KAF7506600.1"/>
    </source>
</evidence>
<dbReference type="SUPFAM" id="SSF82199">
    <property type="entry name" value="SET domain"/>
    <property type="match status" value="1"/>
</dbReference>
<evidence type="ECO:0000256" key="13">
    <source>
        <dbReference type="ARBA" id="ARBA00030653"/>
    </source>
</evidence>
<dbReference type="InterPro" id="IPR041938">
    <property type="entry name" value="Hist-Lys_N-MTase_N"/>
</dbReference>
<dbReference type="InterPro" id="IPR001214">
    <property type="entry name" value="SET_dom"/>
</dbReference>
<keyword evidence="6" id="KW-0158">Chromosome</keyword>
<name>A0A8H7AK67_9EURO</name>
<feature type="compositionally biased region" description="Basic residues" evidence="15">
    <location>
        <begin position="624"/>
        <end position="636"/>
    </location>
</feature>
<evidence type="ECO:0000256" key="7">
    <source>
        <dbReference type="ARBA" id="ARBA00022603"/>
    </source>
</evidence>
<evidence type="ECO:0000256" key="12">
    <source>
        <dbReference type="ARBA" id="ARBA00024057"/>
    </source>
</evidence>
<evidence type="ECO:0000256" key="6">
    <source>
        <dbReference type="ARBA" id="ARBA00022454"/>
    </source>
</evidence>
<feature type="compositionally biased region" description="Gly residues" evidence="15">
    <location>
        <begin position="765"/>
        <end position="775"/>
    </location>
</feature>
<keyword evidence="8" id="KW-0808">Transferase</keyword>
<keyword evidence="10" id="KW-0156">Chromatin regulator</keyword>
<feature type="compositionally biased region" description="Pro residues" evidence="15">
    <location>
        <begin position="326"/>
        <end position="336"/>
    </location>
</feature>
<keyword evidence="7" id="KW-0489">Methyltransferase</keyword>
<dbReference type="InterPro" id="IPR025783">
    <property type="entry name" value="Set9_fungi"/>
</dbReference>
<dbReference type="GO" id="GO:0005634">
    <property type="term" value="C:nucleus"/>
    <property type="evidence" value="ECO:0007669"/>
    <property type="project" value="UniProtKB-SubCell"/>
</dbReference>
<evidence type="ECO:0000256" key="5">
    <source>
        <dbReference type="ARBA" id="ARBA00015413"/>
    </source>
</evidence>
<feature type="region of interest" description="Disordered" evidence="15">
    <location>
        <begin position="660"/>
        <end position="702"/>
    </location>
</feature>
<evidence type="ECO:0000256" key="4">
    <source>
        <dbReference type="ARBA" id="ARBA00014232"/>
    </source>
</evidence>
<feature type="region of interest" description="Disordered" evidence="15">
    <location>
        <begin position="760"/>
        <end position="796"/>
    </location>
</feature>
<feature type="region of interest" description="Disordered" evidence="15">
    <location>
        <begin position="298"/>
        <end position="361"/>
    </location>
</feature>
<dbReference type="GO" id="GO:0032259">
    <property type="term" value="P:methylation"/>
    <property type="evidence" value="ECO:0007669"/>
    <property type="project" value="UniProtKB-KW"/>
</dbReference>
<dbReference type="InterPro" id="IPR039977">
    <property type="entry name" value="Suv4-20/Set9"/>
</dbReference>
<dbReference type="CDD" id="cd10524">
    <property type="entry name" value="SET_Suv4-20-like"/>
    <property type="match status" value="1"/>
</dbReference>
<evidence type="ECO:0000256" key="1">
    <source>
        <dbReference type="ARBA" id="ARBA00001984"/>
    </source>
</evidence>
<keyword evidence="11" id="KW-0539">Nucleus</keyword>
<comment type="function">
    <text evidence="1">Histone methyltransferase that trimethylates 'Lys-20' of histone H4 to form H4K20me3.</text>
</comment>
<dbReference type="Proteomes" id="UP000606974">
    <property type="component" value="Unassembled WGS sequence"/>
</dbReference>
<dbReference type="SMART" id="SM00317">
    <property type="entry name" value="SET"/>
    <property type="match status" value="1"/>
</dbReference>
<proteinExistence type="predicted"/>
<evidence type="ECO:0000256" key="8">
    <source>
        <dbReference type="ARBA" id="ARBA00022679"/>
    </source>
</evidence>
<comment type="caution">
    <text evidence="17">The sequence shown here is derived from an EMBL/GenBank/DDBJ whole genome shotgun (WGS) entry which is preliminary data.</text>
</comment>
<evidence type="ECO:0000256" key="10">
    <source>
        <dbReference type="ARBA" id="ARBA00022853"/>
    </source>
</evidence>
<dbReference type="EC" id="2.1.1.372" evidence="12"/>
<keyword evidence="9" id="KW-0949">S-adenosyl-L-methionine</keyword>
<dbReference type="PANTHER" id="PTHR12977:SF4">
    <property type="entry name" value="HISTONE-LYSINE N-METHYLTRANSFERASE KMT5B"/>
    <property type="match status" value="1"/>
</dbReference>
<dbReference type="InterPro" id="IPR046341">
    <property type="entry name" value="SET_dom_sf"/>
</dbReference>
<dbReference type="Pfam" id="PF00856">
    <property type="entry name" value="SET"/>
    <property type="match status" value="1"/>
</dbReference>
<dbReference type="Gene3D" id="1.10.10.1700">
    <property type="entry name" value="Histone-lysine N-methyltransferase"/>
    <property type="match status" value="1"/>
</dbReference>
<feature type="compositionally biased region" description="Gly residues" evidence="15">
    <location>
        <begin position="668"/>
        <end position="686"/>
    </location>
</feature>
<evidence type="ECO:0000259" key="16">
    <source>
        <dbReference type="PROSITE" id="PS50280"/>
    </source>
</evidence>
<comment type="subcellular location">
    <subcellularLocation>
        <location evidence="3">Chromosome</location>
    </subcellularLocation>
    <subcellularLocation>
        <location evidence="2">Nucleus</location>
    </subcellularLocation>
</comment>
<dbReference type="GO" id="GO:0140943">
    <property type="term" value="F:histone H4K20 trimethyltransferase activity"/>
    <property type="evidence" value="ECO:0007669"/>
    <property type="project" value="UniProtKB-EC"/>
</dbReference>
<evidence type="ECO:0000256" key="11">
    <source>
        <dbReference type="ARBA" id="ARBA00023242"/>
    </source>
</evidence>
<feature type="domain" description="SET" evidence="16">
    <location>
        <begin position="120"/>
        <end position="234"/>
    </location>
</feature>
<feature type="region of interest" description="Disordered" evidence="15">
    <location>
        <begin position="401"/>
        <end position="445"/>
    </location>
</feature>
<dbReference type="PROSITE" id="PS50280">
    <property type="entry name" value="SET"/>
    <property type="match status" value="1"/>
</dbReference>
<reference evidence="17" key="1">
    <citation type="submission" date="2020-02" db="EMBL/GenBank/DDBJ databases">
        <authorList>
            <person name="Palmer J.M."/>
        </authorList>
    </citation>
    <scope>NUCLEOTIDE SEQUENCE</scope>
    <source>
        <strain evidence="17">EPUS1.4</strain>
        <tissue evidence="17">Thallus</tissue>
    </source>
</reference>
<feature type="region of interest" description="Disordered" evidence="15">
    <location>
        <begin position="616"/>
        <end position="640"/>
    </location>
</feature>
<evidence type="ECO:0000256" key="15">
    <source>
        <dbReference type="SAM" id="MobiDB-lite"/>
    </source>
</evidence>
<dbReference type="AlphaFoldDB" id="A0A8H7AK67"/>
<protein>
    <recommendedName>
        <fullName evidence="5">Histone-lysine N-methyltransferase SET9</fullName>
        <ecNumber evidence="12">2.1.1.372</ecNumber>
    </recommendedName>
    <alternativeName>
        <fullName evidence="4">Histone-lysine N-methyltransferase set9</fullName>
    </alternativeName>
    <alternativeName>
        <fullName evidence="13">SET domain protein 9</fullName>
    </alternativeName>
</protein>
<gene>
    <name evidence="17" type="ORF">GJ744_011637</name>
</gene>
<evidence type="ECO:0000256" key="3">
    <source>
        <dbReference type="ARBA" id="ARBA00004286"/>
    </source>
</evidence>
<feature type="compositionally biased region" description="Polar residues" evidence="15">
    <location>
        <begin position="344"/>
        <end position="358"/>
    </location>
</feature>
<evidence type="ECO:0000256" key="14">
    <source>
        <dbReference type="ARBA" id="ARBA00048081"/>
    </source>
</evidence>
<evidence type="ECO:0000256" key="9">
    <source>
        <dbReference type="ARBA" id="ARBA00022691"/>
    </source>
</evidence>
<sequence length="810" mass="88697">MPRKSDSKIAGPQKHRLSLTQLASYDDVLTDALVDQAYFWSRIRKNRENKYLPVRGIKQDEVPQILLHKVIIAKDVEDAEKALLNLAGLRRYVGGLRTEAEKKDFRNHLRKYINMYLPDSPFEVSTTNRYTITAQEASVTARKRIREGDKIKYLCGTLVPLTDAELQDLDLTQRNFSIVQSDRKKNTLIFLGPARFANHDCAANGRLVSVGKDGLEVHATRNIDIGEEITVTYSPGYFGANNEECLCHTCEVQARNGWTSAEVFGAPQSGESTPIPSEALVGSPYSFRKKRKHGLDAVSTSSMLSASPAKKQVLDRPPSRLNQVFTPPPPPPPPSSLSPEEDSNPITADTDQNASECSQSKRKRSLLDIDVSGNASLVAIGPEAATDPPRKKKMRLIDQMTSSAGSSPELLTKRRPASSVSDESGNDSSSSKTSSHSTQATSILEAPVSIKVESLETSKVEKDDTASVYHPPLSTHLKQLTAYEGPSANTTLKTTHTELTTKIPSLVVPSIEPNTTTETTTTTTTTTATTLTVLPDPTSPPTIRTPGDYILTRRLLAQPFDRWVQCQTCADYFLQSNGYQTRRECPRCERHSMLYGFGWPKTEPDARRLREIREMKEREEKKRVGGKGKAKGKRKGGSAEDTIVVSATKVDEGATAGVVRQGQRRKGGGGVWGRGGKGGGRSGRSGKGTWIEGGGEEEREERVMDHRTVNRFIAPEEEREVRKRGKNSLLEFANARSGSLGTTGVKDSATPDRMLARLRGSVLGERGGSTTGNGNGYPSAREDSIGSAGFEDGDGALRRSQRYFGSRLTM</sequence>
<organism evidence="17 18">
    <name type="scientific">Endocarpon pusillum</name>
    <dbReference type="NCBI Taxonomy" id="364733"/>
    <lineage>
        <taxon>Eukaryota</taxon>
        <taxon>Fungi</taxon>
        <taxon>Dikarya</taxon>
        <taxon>Ascomycota</taxon>
        <taxon>Pezizomycotina</taxon>
        <taxon>Eurotiomycetes</taxon>
        <taxon>Chaetothyriomycetidae</taxon>
        <taxon>Verrucariales</taxon>
        <taxon>Verrucariaceae</taxon>
        <taxon>Endocarpon</taxon>
    </lineage>
</organism>
<comment type="catalytic activity">
    <reaction evidence="14">
        <text>L-lysyl(20)-[histone H4] + 3 S-adenosyl-L-methionine = N(6),N(6),N(6)-trimethyl-L-lysyl(20)-[histone H4] + 3 S-adenosyl-L-homocysteine + 3 H(+)</text>
        <dbReference type="Rhea" id="RHEA:64456"/>
        <dbReference type="Rhea" id="RHEA-COMP:15554"/>
        <dbReference type="Rhea" id="RHEA-COMP:15998"/>
        <dbReference type="ChEBI" id="CHEBI:15378"/>
        <dbReference type="ChEBI" id="CHEBI:29969"/>
        <dbReference type="ChEBI" id="CHEBI:57856"/>
        <dbReference type="ChEBI" id="CHEBI:59789"/>
        <dbReference type="ChEBI" id="CHEBI:61961"/>
        <dbReference type="EC" id="2.1.1.372"/>
    </reaction>
</comment>
<dbReference type="PANTHER" id="PTHR12977">
    <property type="entry name" value="SUPPRESSOR OF VARIEGATION 4-20-RELATED"/>
    <property type="match status" value="1"/>
</dbReference>
<keyword evidence="18" id="KW-1185">Reference proteome</keyword>
<feature type="compositionally biased region" description="Low complexity" evidence="15">
    <location>
        <begin position="418"/>
        <end position="442"/>
    </location>
</feature>
<dbReference type="EMBL" id="JAACFV010000084">
    <property type="protein sequence ID" value="KAF7506600.1"/>
    <property type="molecule type" value="Genomic_DNA"/>
</dbReference>
<dbReference type="Gene3D" id="2.170.270.10">
    <property type="entry name" value="SET domain"/>
    <property type="match status" value="1"/>
</dbReference>
<evidence type="ECO:0000256" key="2">
    <source>
        <dbReference type="ARBA" id="ARBA00004123"/>
    </source>
</evidence>